<keyword evidence="3" id="KW-1185">Reference proteome</keyword>
<evidence type="ECO:0000313" key="2">
    <source>
        <dbReference type="EMBL" id="MBF5058599.1"/>
    </source>
</evidence>
<evidence type="ECO:0000256" key="1">
    <source>
        <dbReference type="SAM" id="Phobius"/>
    </source>
</evidence>
<reference evidence="2 3" key="1">
    <citation type="submission" date="2020-01" db="EMBL/GenBank/DDBJ databases">
        <title>Draft genome sequence of Cand. Neptunochlamydia vexilliferae K9.</title>
        <authorList>
            <person name="Schulz F."/>
            <person name="Koestlbacher S."/>
            <person name="Wascher F."/>
            <person name="Pizzetti I."/>
            <person name="Horn M."/>
        </authorList>
    </citation>
    <scope>NUCLEOTIDE SEQUENCE [LARGE SCALE GENOMIC DNA]</scope>
    <source>
        <strain evidence="2 3">K9</strain>
    </source>
</reference>
<organism evidence="2 3">
    <name type="scientific">Candidatus Neptunichlamydia vexilliferae</name>
    <dbReference type="NCBI Taxonomy" id="1651774"/>
    <lineage>
        <taxon>Bacteria</taxon>
        <taxon>Pseudomonadati</taxon>
        <taxon>Chlamydiota</taxon>
        <taxon>Chlamydiia</taxon>
        <taxon>Parachlamydiales</taxon>
        <taxon>Simkaniaceae</taxon>
        <taxon>Candidatus Neptunichlamydia</taxon>
    </lineage>
</organism>
<sequence>MDVGVYNLKYPFRKMIGFLIPFFREISPNRISWSLVPIGAVTAFLYFFAPSAPLLYLLGALFILVRMVVGTMDGLIAVKFQKSSPMGEMINRIAPEVCDILLMLGVVFSAPEYLKIGAIALAMCWAVTFFGLIGLTAGKKIQSVGPVGQTDRVVALGIFSILQLLSSSFGWGLDFIFLFLVWVVIGSFLTLALRVARNFKVS</sequence>
<keyword evidence="1" id="KW-1133">Transmembrane helix</keyword>
<comment type="caution">
    <text evidence="2">The sequence shown here is derived from an EMBL/GenBank/DDBJ whole genome shotgun (WGS) entry which is preliminary data.</text>
</comment>
<name>A0ABS0AXB3_9BACT</name>
<feature type="transmembrane region" description="Helical" evidence="1">
    <location>
        <begin position="175"/>
        <end position="196"/>
    </location>
</feature>
<evidence type="ECO:0008006" key="4">
    <source>
        <dbReference type="Google" id="ProtNLM"/>
    </source>
</evidence>
<dbReference type="InterPro" id="IPR043130">
    <property type="entry name" value="CDP-OH_PTrfase_TM_dom"/>
</dbReference>
<accession>A0ABS0AXB3</accession>
<dbReference type="Proteomes" id="UP001194714">
    <property type="component" value="Unassembled WGS sequence"/>
</dbReference>
<dbReference type="EMBL" id="JAAEJV010000001">
    <property type="protein sequence ID" value="MBF5058599.1"/>
    <property type="molecule type" value="Genomic_DNA"/>
</dbReference>
<evidence type="ECO:0000313" key="3">
    <source>
        <dbReference type="Proteomes" id="UP001194714"/>
    </source>
</evidence>
<keyword evidence="1" id="KW-0472">Membrane</keyword>
<feature type="transmembrane region" description="Helical" evidence="1">
    <location>
        <begin position="116"/>
        <end position="138"/>
    </location>
</feature>
<dbReference type="RefSeq" id="WP_194846867.1">
    <property type="nucleotide sequence ID" value="NZ_JAAEJV010000001.1"/>
</dbReference>
<gene>
    <name evidence="2" type="ORF">NEPTK9_000096</name>
</gene>
<protein>
    <recommendedName>
        <fullName evidence="4">CDP-alcohol phosphatidyltransferase</fullName>
    </recommendedName>
</protein>
<dbReference type="Gene3D" id="1.20.120.1760">
    <property type="match status" value="1"/>
</dbReference>
<proteinExistence type="predicted"/>
<keyword evidence="1" id="KW-0812">Transmembrane</keyword>